<keyword evidence="2" id="KW-1185">Reference proteome</keyword>
<organism evidence="1 2">
    <name type="scientific">Phytoactinopolyspora halophila</name>
    <dbReference type="NCBI Taxonomy" id="1981511"/>
    <lineage>
        <taxon>Bacteria</taxon>
        <taxon>Bacillati</taxon>
        <taxon>Actinomycetota</taxon>
        <taxon>Actinomycetes</taxon>
        <taxon>Jiangellales</taxon>
        <taxon>Jiangellaceae</taxon>
        <taxon>Phytoactinopolyspora</taxon>
    </lineage>
</organism>
<accession>A0A329QUX6</accession>
<sequence>MEEINMIASYPANPMSIELTFGHRRFWWQDNDNPPPHHVDVSADVWEYIECPPELRHVGDLTLAIADLEYPSSELDSVSVGEHAMMFLTQRGVSPDGTLHPDLDDLISPGPPRAIVLRWVELSSYWRGRGVGPGLVAAALTTFKKSARLGLCHLTAADIEEYYPDRSDAEEMVEHLATLLKSLGFIPWGDAYVIDLRNDSLTQARRRTIERFERYFSDFN</sequence>
<dbReference type="Proteomes" id="UP000250462">
    <property type="component" value="Unassembled WGS sequence"/>
</dbReference>
<name>A0A329QUX6_9ACTN</name>
<reference evidence="1 2" key="1">
    <citation type="submission" date="2018-06" db="EMBL/GenBank/DDBJ databases">
        <title>Phytoactinopolyspora halophila sp. nov., a novel halophilic actinomycete isolated from a saline soil in China.</title>
        <authorList>
            <person name="Tang S.-K."/>
        </authorList>
    </citation>
    <scope>NUCLEOTIDE SEQUENCE [LARGE SCALE GENOMIC DNA]</scope>
    <source>
        <strain evidence="1 2">YIM 96934</strain>
    </source>
</reference>
<dbReference type="EMBL" id="QMIG01000006">
    <property type="protein sequence ID" value="RAW15399.1"/>
    <property type="molecule type" value="Genomic_DNA"/>
</dbReference>
<evidence type="ECO:0000313" key="2">
    <source>
        <dbReference type="Proteomes" id="UP000250462"/>
    </source>
</evidence>
<proteinExistence type="predicted"/>
<evidence type="ECO:0000313" key="1">
    <source>
        <dbReference type="EMBL" id="RAW15399.1"/>
    </source>
</evidence>
<dbReference type="AlphaFoldDB" id="A0A329QUX6"/>
<protein>
    <submittedName>
        <fullName evidence="1">Uncharacterized protein</fullName>
    </submittedName>
</protein>
<gene>
    <name evidence="1" type="ORF">DPM12_09110</name>
</gene>
<comment type="caution">
    <text evidence="1">The sequence shown here is derived from an EMBL/GenBank/DDBJ whole genome shotgun (WGS) entry which is preliminary data.</text>
</comment>